<dbReference type="Proteomes" id="UP001499967">
    <property type="component" value="Unassembled WGS sequence"/>
</dbReference>
<dbReference type="SUPFAM" id="SSF89796">
    <property type="entry name" value="CoA-transferase family III (CaiB/BaiF)"/>
    <property type="match status" value="1"/>
</dbReference>
<dbReference type="InterPro" id="IPR050483">
    <property type="entry name" value="CoA-transferase_III_domain"/>
</dbReference>
<protein>
    <submittedName>
        <fullName evidence="3">CaiB/BaiF CoA-transferase family protein</fullName>
    </submittedName>
</protein>
<dbReference type="PANTHER" id="PTHR48207">
    <property type="entry name" value="SUCCINATE--HYDROXYMETHYLGLUTARATE COA-TRANSFERASE"/>
    <property type="match status" value="1"/>
</dbReference>
<accession>A0ABN1P4E0</accession>
<sequence>MSRALEGVRVLELCEVMQGPLAGQALGDLGADVIKVERATRGDTMRVLDRSAAENGRMSSYFASLNRNKRSIGLDLKTPGGMRVLHRLLERTDVLLHNYRPDAVRRLGLSYADLVQRYPRLIHASASGYGPDGPLAHKPGQDMLAQSISGLARAFAAPGRRSVLNPTAHVDYASGMALVQGVLAALYERERSGHGQEVSVNLLDTAVSMQMMEVAAHTMYGEELNWVTQWYGGTFDTTDGVISVLGLFRDNALRLICSALGIEDLSLRPELATTELQARNRDIANAVIAPVVARLSTEEALERFGSVDVLCAPQLTIQEALRHPQVRHNGLLVEVDVADQFRAQLVGYPIRLSRSPGTVRRPVPRLGQDTRDVLRELGLDAEEIDRLGEEGTIRTPAHEHAARHAEQYL</sequence>
<dbReference type="RefSeq" id="WP_343938415.1">
    <property type="nucleotide sequence ID" value="NZ_BAAAHP010000013.1"/>
</dbReference>
<evidence type="ECO:0000313" key="3">
    <source>
        <dbReference type="EMBL" id="GAA0921883.1"/>
    </source>
</evidence>
<dbReference type="InterPro" id="IPR044855">
    <property type="entry name" value="CoA-Trfase_III_dom3_sf"/>
</dbReference>
<dbReference type="Gene3D" id="3.40.50.10540">
    <property type="entry name" value="Crotonobetainyl-coa:carnitine coa-transferase, domain 1"/>
    <property type="match status" value="1"/>
</dbReference>
<dbReference type="Pfam" id="PF02515">
    <property type="entry name" value="CoA_transf_3"/>
    <property type="match status" value="1"/>
</dbReference>
<keyword evidence="4" id="KW-1185">Reference proteome</keyword>
<evidence type="ECO:0000313" key="4">
    <source>
        <dbReference type="Proteomes" id="UP001499967"/>
    </source>
</evidence>
<proteinExistence type="predicted"/>
<dbReference type="PANTHER" id="PTHR48207:SF3">
    <property type="entry name" value="SUCCINATE--HYDROXYMETHYLGLUTARATE COA-TRANSFERASE"/>
    <property type="match status" value="1"/>
</dbReference>
<gene>
    <name evidence="3" type="ORF">GCM10009559_05050</name>
</gene>
<name>A0ABN1P4E0_9PSEU</name>
<comment type="caution">
    <text evidence="3">The sequence shown here is derived from an EMBL/GenBank/DDBJ whole genome shotgun (WGS) entry which is preliminary data.</text>
</comment>
<reference evidence="3 4" key="1">
    <citation type="journal article" date="2019" name="Int. J. Syst. Evol. Microbiol.">
        <title>The Global Catalogue of Microorganisms (GCM) 10K type strain sequencing project: providing services to taxonomists for standard genome sequencing and annotation.</title>
        <authorList>
            <consortium name="The Broad Institute Genomics Platform"/>
            <consortium name="The Broad Institute Genome Sequencing Center for Infectious Disease"/>
            <person name="Wu L."/>
            <person name="Ma J."/>
        </authorList>
    </citation>
    <scope>NUCLEOTIDE SEQUENCE [LARGE SCALE GENOMIC DNA]</scope>
    <source>
        <strain evidence="3 4">JCM 11117</strain>
    </source>
</reference>
<dbReference type="InterPro" id="IPR023606">
    <property type="entry name" value="CoA-Trfase_III_dom_1_sf"/>
</dbReference>
<evidence type="ECO:0000256" key="2">
    <source>
        <dbReference type="SAM" id="MobiDB-lite"/>
    </source>
</evidence>
<feature type="region of interest" description="Disordered" evidence="2">
    <location>
        <begin position="389"/>
        <end position="409"/>
    </location>
</feature>
<dbReference type="InterPro" id="IPR003673">
    <property type="entry name" value="CoA-Trfase_fam_III"/>
</dbReference>
<keyword evidence="1" id="KW-0808">Transferase</keyword>
<dbReference type="Gene3D" id="3.30.1540.10">
    <property type="entry name" value="formyl-coa transferase, domain 3"/>
    <property type="match status" value="1"/>
</dbReference>
<organism evidence="3 4">
    <name type="scientific">Pseudonocardia zijingensis</name>
    <dbReference type="NCBI Taxonomy" id="153376"/>
    <lineage>
        <taxon>Bacteria</taxon>
        <taxon>Bacillati</taxon>
        <taxon>Actinomycetota</taxon>
        <taxon>Actinomycetes</taxon>
        <taxon>Pseudonocardiales</taxon>
        <taxon>Pseudonocardiaceae</taxon>
        <taxon>Pseudonocardia</taxon>
    </lineage>
</organism>
<dbReference type="EMBL" id="BAAAHP010000013">
    <property type="protein sequence ID" value="GAA0921883.1"/>
    <property type="molecule type" value="Genomic_DNA"/>
</dbReference>
<evidence type="ECO:0000256" key="1">
    <source>
        <dbReference type="ARBA" id="ARBA00022679"/>
    </source>
</evidence>